<protein>
    <submittedName>
        <fullName evidence="1">Uncharacterized protein</fullName>
    </submittedName>
</protein>
<accession>A0A0N0ZUW3</accession>
<reference evidence="1 2" key="1">
    <citation type="journal article" date="2015" name="Genom Data">
        <title>Draft genome sequence of a multidrug-resistant Chryseobacterium indologenes isolate from Malaysia.</title>
        <authorList>
            <person name="Yu C.Y."/>
            <person name="Ang G.Y."/>
            <person name="Cheng H.J."/>
            <person name="Cheong Y.M."/>
            <person name="Yin W.F."/>
            <person name="Chan K.G."/>
        </authorList>
    </citation>
    <scope>NUCLEOTIDE SEQUENCE [LARGE SCALE GENOMIC DNA]</scope>
    <source>
        <strain evidence="1 2">CI_885</strain>
    </source>
</reference>
<proteinExistence type="predicted"/>
<dbReference type="PATRIC" id="fig|253.9.peg.888"/>
<gene>
    <name evidence="1" type="ORF">AOB46_14775</name>
</gene>
<reference evidence="2" key="2">
    <citation type="submission" date="2015-09" db="EMBL/GenBank/DDBJ databases">
        <title>Draft genome sequence of a multidrug-resistant Chryseobacterium indologenes isolate from Malaysia.</title>
        <authorList>
            <person name="Yu C.Y."/>
            <person name="Ang G.Y."/>
            <person name="Chan K.-G."/>
        </authorList>
    </citation>
    <scope>NUCLEOTIDE SEQUENCE [LARGE SCALE GENOMIC DNA]</scope>
    <source>
        <strain evidence="2">CI_885</strain>
    </source>
</reference>
<dbReference type="EMBL" id="LJOD01000010">
    <property type="protein sequence ID" value="KPE50425.1"/>
    <property type="molecule type" value="Genomic_DNA"/>
</dbReference>
<sequence length="100" mass="11546">MKIGDLKILLEALLSKLDNIDSNRPVFSDQDLYWNITDEELYDPYKEPVDLTMGSLSNDWEFLQKMMNGERDMIDYDLYKLAAILKYSGSKGIIAKESSN</sequence>
<dbReference type="AlphaFoldDB" id="A0A0N0ZUW3"/>
<organism evidence="1 2">
    <name type="scientific">Chryseobacterium indologenes</name>
    <name type="common">Flavobacterium indologenes</name>
    <dbReference type="NCBI Taxonomy" id="253"/>
    <lineage>
        <taxon>Bacteria</taxon>
        <taxon>Pseudomonadati</taxon>
        <taxon>Bacteroidota</taxon>
        <taxon>Flavobacteriia</taxon>
        <taxon>Flavobacteriales</taxon>
        <taxon>Weeksellaceae</taxon>
        <taxon>Chryseobacterium group</taxon>
        <taxon>Chryseobacterium</taxon>
    </lineage>
</organism>
<name>A0A0N0ZUW3_CHRID</name>
<dbReference type="Proteomes" id="UP000037953">
    <property type="component" value="Unassembled WGS sequence"/>
</dbReference>
<evidence type="ECO:0000313" key="2">
    <source>
        <dbReference type="Proteomes" id="UP000037953"/>
    </source>
</evidence>
<evidence type="ECO:0000313" key="1">
    <source>
        <dbReference type="EMBL" id="KPE50425.1"/>
    </source>
</evidence>
<comment type="caution">
    <text evidence="1">The sequence shown here is derived from an EMBL/GenBank/DDBJ whole genome shotgun (WGS) entry which is preliminary data.</text>
</comment>